<feature type="transmembrane region" description="Helical" evidence="6">
    <location>
        <begin position="160"/>
        <end position="178"/>
    </location>
</feature>
<sequence>MYNLKKNITYSYLAVIIQIFVVIVVTRLSLNYFGTEQYGLFSIVTSIISYLTLANFGIPWAVATMYAKLDDIPRKILLIKKGSFIMIFFSLILVFVLVTISIFYPNAVRIVGDIPNNILTIARWFIFINILAFIIFLPFSLFNQVLIFSNLSYVVKILDVFRNIGNLLIIILVIIMGYGLINYALFTGVILIFTGVLYVVIFYKFINKQKHDLTKELNSCAKKHSGFDAATYKHILVSGSYFWFNGLAGVIIMSTDALVISHMLGLDSVTKYSILATFLGLGLTLISQIMNVVNPLYPQLIIKNKNKSLLKILTIDMVSILTFIGVSFSIVVCLFGKDIINIWIGSLNIYSGDLAILAMSSYFMFLMISLVPYSILVAMGEAKSIFRMTLCEAILNLPLSICLTKEIGITGVFLGSCIANGVVTVFWSLYLVQSKYKKEVSFEYIFFIKKIVVILFILIGIYFINTSDLTLISKLLACVLVLLLNIFFHRKSISNIYYYLLRVKDV</sequence>
<feature type="transmembrane region" description="Helical" evidence="6">
    <location>
        <begin position="84"/>
        <end position="104"/>
    </location>
</feature>
<feature type="transmembrane region" description="Helical" evidence="6">
    <location>
        <begin position="385"/>
        <end position="401"/>
    </location>
</feature>
<name>A0A097EN36_9GAMM</name>
<feature type="transmembrane region" description="Helical" evidence="6">
    <location>
        <begin position="12"/>
        <end position="33"/>
    </location>
</feature>
<keyword evidence="3 6" id="KW-0812">Transmembrane</keyword>
<dbReference type="RefSeq" id="WP_040008277.1">
    <property type="nucleotide sequence ID" value="NZ_CP009574.1"/>
</dbReference>
<dbReference type="InterPro" id="IPR050833">
    <property type="entry name" value="Poly_Biosynth_Transport"/>
</dbReference>
<feature type="transmembrane region" description="Helical" evidence="6">
    <location>
        <begin position="39"/>
        <end position="63"/>
    </location>
</feature>
<feature type="transmembrane region" description="Helical" evidence="6">
    <location>
        <begin position="241"/>
        <end position="260"/>
    </location>
</feature>
<keyword evidence="4 6" id="KW-1133">Transmembrane helix</keyword>
<dbReference type="STRING" id="1547445.LO80_02615"/>
<dbReference type="PANTHER" id="PTHR30250:SF26">
    <property type="entry name" value="PSMA PROTEIN"/>
    <property type="match status" value="1"/>
</dbReference>
<gene>
    <name evidence="7" type="ORF">LO80_02615</name>
</gene>
<dbReference type="PANTHER" id="PTHR30250">
    <property type="entry name" value="PST FAMILY PREDICTED COLANIC ACID TRANSPORTER"/>
    <property type="match status" value="1"/>
</dbReference>
<feature type="transmembrane region" description="Helical" evidence="6">
    <location>
        <begin position="471"/>
        <end position="488"/>
    </location>
</feature>
<keyword evidence="8" id="KW-1185">Reference proteome</keyword>
<reference evidence="7 8" key="1">
    <citation type="submission" date="2014-10" db="EMBL/GenBank/DDBJ databases">
        <title>Whole genome sequence of Francisella endociliophora strain FSC1006, isolated from a laboratory culture of the marine ciliate Euplotes raikovi.</title>
        <authorList>
            <person name="Granberg M."/>
            <person name="Backman S."/>
            <person name="Lundmark E."/>
            <person name="Nilsson E."/>
            <person name="Karlsson E."/>
            <person name="Thelaus J."/>
            <person name="Ohrman C."/>
            <person name="Larkeryd A."/>
            <person name="Stenberg P."/>
        </authorList>
    </citation>
    <scope>NUCLEOTIDE SEQUENCE [LARGE SCALE GENOMIC DNA]</scope>
    <source>
        <strain evidence="7 8">FSC1006</strain>
    </source>
</reference>
<evidence type="ECO:0000313" key="7">
    <source>
        <dbReference type="EMBL" id="AIT08977.1"/>
    </source>
</evidence>
<evidence type="ECO:0000256" key="6">
    <source>
        <dbReference type="SAM" id="Phobius"/>
    </source>
</evidence>
<evidence type="ECO:0000256" key="1">
    <source>
        <dbReference type="ARBA" id="ARBA00004651"/>
    </source>
</evidence>
<organism evidence="7 8">
    <name type="scientific">Candidatus Francisella endociliophora</name>
    <dbReference type="NCBI Taxonomy" id="653937"/>
    <lineage>
        <taxon>Bacteria</taxon>
        <taxon>Pseudomonadati</taxon>
        <taxon>Pseudomonadota</taxon>
        <taxon>Gammaproteobacteria</taxon>
        <taxon>Thiotrichales</taxon>
        <taxon>Francisellaceae</taxon>
        <taxon>Francisella</taxon>
    </lineage>
</organism>
<keyword evidence="2" id="KW-1003">Cell membrane</keyword>
<dbReference type="AlphaFoldDB" id="A0A097EN36"/>
<protein>
    <submittedName>
        <fullName evidence="7">Uncharacterized protein</fullName>
    </submittedName>
</protein>
<accession>A0A097EN36</accession>
<feature type="transmembrane region" description="Helical" evidence="6">
    <location>
        <begin position="184"/>
        <end position="206"/>
    </location>
</feature>
<evidence type="ECO:0000256" key="4">
    <source>
        <dbReference type="ARBA" id="ARBA00022989"/>
    </source>
</evidence>
<evidence type="ECO:0000256" key="5">
    <source>
        <dbReference type="ARBA" id="ARBA00023136"/>
    </source>
</evidence>
<feature type="transmembrane region" description="Helical" evidence="6">
    <location>
        <begin position="309"/>
        <end position="335"/>
    </location>
</feature>
<dbReference type="OrthoDB" id="4761876at2"/>
<proteinExistence type="predicted"/>
<dbReference type="eggNOG" id="COG2244">
    <property type="taxonomic scope" value="Bacteria"/>
</dbReference>
<evidence type="ECO:0000256" key="2">
    <source>
        <dbReference type="ARBA" id="ARBA00022475"/>
    </source>
</evidence>
<dbReference type="KEGG" id="frf:LO80_02615"/>
<comment type="subcellular location">
    <subcellularLocation>
        <location evidence="1">Cell membrane</location>
        <topology evidence="1">Multi-pass membrane protein</topology>
    </subcellularLocation>
</comment>
<dbReference type="Proteomes" id="UP000029672">
    <property type="component" value="Chromosome"/>
</dbReference>
<dbReference type="GO" id="GO:0005886">
    <property type="term" value="C:plasma membrane"/>
    <property type="evidence" value="ECO:0007669"/>
    <property type="project" value="UniProtKB-SubCell"/>
</dbReference>
<feature type="transmembrane region" description="Helical" evidence="6">
    <location>
        <begin position="355"/>
        <end position="378"/>
    </location>
</feature>
<feature type="transmembrane region" description="Helical" evidence="6">
    <location>
        <begin position="407"/>
        <end position="432"/>
    </location>
</feature>
<dbReference type="EMBL" id="CP009574">
    <property type="protein sequence ID" value="AIT08977.1"/>
    <property type="molecule type" value="Genomic_DNA"/>
</dbReference>
<dbReference type="HOGENOM" id="CLU_538341_0_0_6"/>
<feature type="transmembrane region" description="Helical" evidence="6">
    <location>
        <begin position="444"/>
        <end position="465"/>
    </location>
</feature>
<evidence type="ECO:0000256" key="3">
    <source>
        <dbReference type="ARBA" id="ARBA00022692"/>
    </source>
</evidence>
<evidence type="ECO:0000313" key="8">
    <source>
        <dbReference type="Proteomes" id="UP000029672"/>
    </source>
</evidence>
<feature type="transmembrane region" description="Helical" evidence="6">
    <location>
        <begin position="272"/>
        <end position="297"/>
    </location>
</feature>
<keyword evidence="5 6" id="KW-0472">Membrane</keyword>
<feature type="transmembrane region" description="Helical" evidence="6">
    <location>
        <begin position="124"/>
        <end position="148"/>
    </location>
</feature>